<dbReference type="AlphaFoldDB" id="A0A3N7G4G0"/>
<reference evidence="1 2" key="1">
    <citation type="journal article" date="2006" name="Science">
        <title>The genome of black cottonwood, Populus trichocarpa (Torr. &amp; Gray).</title>
        <authorList>
            <person name="Tuskan G.A."/>
            <person name="Difazio S."/>
            <person name="Jansson S."/>
            <person name="Bohlmann J."/>
            <person name="Grigoriev I."/>
            <person name="Hellsten U."/>
            <person name="Putnam N."/>
            <person name="Ralph S."/>
            <person name="Rombauts S."/>
            <person name="Salamov A."/>
            <person name="Schein J."/>
            <person name="Sterck L."/>
            <person name="Aerts A."/>
            <person name="Bhalerao R.R."/>
            <person name="Bhalerao R.P."/>
            <person name="Blaudez D."/>
            <person name="Boerjan W."/>
            <person name="Brun A."/>
            <person name="Brunner A."/>
            <person name="Busov V."/>
            <person name="Campbell M."/>
            <person name="Carlson J."/>
            <person name="Chalot M."/>
            <person name="Chapman J."/>
            <person name="Chen G.L."/>
            <person name="Cooper D."/>
            <person name="Coutinho P.M."/>
            <person name="Couturier J."/>
            <person name="Covert S."/>
            <person name="Cronk Q."/>
            <person name="Cunningham R."/>
            <person name="Davis J."/>
            <person name="Degroeve S."/>
            <person name="Dejardin A."/>
            <person name="Depamphilis C."/>
            <person name="Detter J."/>
            <person name="Dirks B."/>
            <person name="Dubchak I."/>
            <person name="Duplessis S."/>
            <person name="Ehlting J."/>
            <person name="Ellis B."/>
            <person name="Gendler K."/>
            <person name="Goodstein D."/>
            <person name="Gribskov M."/>
            <person name="Grimwood J."/>
            <person name="Groover A."/>
            <person name="Gunter L."/>
            <person name="Hamberger B."/>
            <person name="Heinze B."/>
            <person name="Helariutta Y."/>
            <person name="Henrissat B."/>
            <person name="Holligan D."/>
            <person name="Holt R."/>
            <person name="Huang W."/>
            <person name="Islam-Faridi N."/>
            <person name="Jones S."/>
            <person name="Jones-Rhoades M."/>
            <person name="Jorgensen R."/>
            <person name="Joshi C."/>
            <person name="Kangasjarvi J."/>
            <person name="Karlsson J."/>
            <person name="Kelleher C."/>
            <person name="Kirkpatrick R."/>
            <person name="Kirst M."/>
            <person name="Kohler A."/>
            <person name="Kalluri U."/>
            <person name="Larimer F."/>
            <person name="Leebens-Mack J."/>
            <person name="Leple J.C."/>
            <person name="Locascio P."/>
            <person name="Lou Y."/>
            <person name="Lucas S."/>
            <person name="Martin F."/>
            <person name="Montanini B."/>
            <person name="Napoli C."/>
            <person name="Nelson D.R."/>
            <person name="Nelson C."/>
            <person name="Nieminen K."/>
            <person name="Nilsson O."/>
            <person name="Pereda V."/>
            <person name="Peter G."/>
            <person name="Philippe R."/>
            <person name="Pilate G."/>
            <person name="Poliakov A."/>
            <person name="Razumovskaya J."/>
            <person name="Richardson P."/>
            <person name="Rinaldi C."/>
            <person name="Ritland K."/>
            <person name="Rouze P."/>
            <person name="Ryaboy D."/>
            <person name="Schmutz J."/>
            <person name="Schrader J."/>
            <person name="Segerman B."/>
            <person name="Shin H."/>
            <person name="Siddiqui A."/>
            <person name="Sterky F."/>
            <person name="Terry A."/>
            <person name="Tsai C.J."/>
            <person name="Uberbacher E."/>
            <person name="Unneberg P."/>
            <person name="Vahala J."/>
            <person name="Wall K."/>
            <person name="Wessler S."/>
            <person name="Yang G."/>
            <person name="Yin T."/>
            <person name="Douglas C."/>
            <person name="Marra M."/>
            <person name="Sandberg G."/>
            <person name="Van de Peer Y."/>
            <person name="Rokhsar D."/>
        </authorList>
    </citation>
    <scope>NUCLEOTIDE SEQUENCE [LARGE SCALE GENOMIC DNA]</scope>
    <source>
        <strain evidence="2">cv. Nisqually</strain>
    </source>
</reference>
<accession>A0A3N7G4G0</accession>
<protein>
    <submittedName>
        <fullName evidence="1">Uncharacterized protein</fullName>
    </submittedName>
</protein>
<evidence type="ECO:0000313" key="2">
    <source>
        <dbReference type="Proteomes" id="UP000006729"/>
    </source>
</evidence>
<gene>
    <name evidence="1" type="ORF">POPTR_017G085800</name>
</gene>
<dbReference type="Proteomes" id="UP000006729">
    <property type="component" value="Chromosome 17"/>
</dbReference>
<dbReference type="InParanoid" id="A0A3N7G4G0"/>
<organism evidence="1 2">
    <name type="scientific">Populus trichocarpa</name>
    <name type="common">Western balsam poplar</name>
    <name type="synonym">Populus balsamifera subsp. trichocarpa</name>
    <dbReference type="NCBI Taxonomy" id="3694"/>
    <lineage>
        <taxon>Eukaryota</taxon>
        <taxon>Viridiplantae</taxon>
        <taxon>Streptophyta</taxon>
        <taxon>Embryophyta</taxon>
        <taxon>Tracheophyta</taxon>
        <taxon>Spermatophyta</taxon>
        <taxon>Magnoliopsida</taxon>
        <taxon>eudicotyledons</taxon>
        <taxon>Gunneridae</taxon>
        <taxon>Pentapetalae</taxon>
        <taxon>rosids</taxon>
        <taxon>fabids</taxon>
        <taxon>Malpighiales</taxon>
        <taxon>Salicaceae</taxon>
        <taxon>Saliceae</taxon>
        <taxon>Populus</taxon>
    </lineage>
</organism>
<dbReference type="EMBL" id="CM009306">
    <property type="protein sequence ID" value="RQP02090.1"/>
    <property type="molecule type" value="Genomic_DNA"/>
</dbReference>
<name>A0A3N7G4G0_POPTR</name>
<keyword evidence="2" id="KW-1185">Reference proteome</keyword>
<evidence type="ECO:0000313" key="1">
    <source>
        <dbReference type="EMBL" id="RQP02090.1"/>
    </source>
</evidence>
<sequence length="105" mass="12620">MIQVLWSCESERRLVVFFFFFIKDCYWIEEDLTAMDVAAGKRGCRSMLCCEERLVVEALRWFFCALDVDLWLLMLMATSGGRHWWWLLRKNNFGWWPTVRGGQLQ</sequence>
<proteinExistence type="predicted"/>